<feature type="compositionally biased region" description="Basic and acidic residues" evidence="11">
    <location>
        <begin position="303"/>
        <end position="314"/>
    </location>
</feature>
<dbReference type="InterPro" id="IPR000719">
    <property type="entry name" value="Prot_kinase_dom"/>
</dbReference>
<dbReference type="EMBL" id="CAXAMN010001047">
    <property type="protein sequence ID" value="CAK8992074.1"/>
    <property type="molecule type" value="Genomic_DNA"/>
</dbReference>
<accession>A0ABP0HSD9</accession>
<dbReference type="SUPFAM" id="SSF56112">
    <property type="entry name" value="Protein kinase-like (PK-like)"/>
    <property type="match status" value="1"/>
</dbReference>
<dbReference type="InterPro" id="IPR008271">
    <property type="entry name" value="Ser/Thr_kinase_AS"/>
</dbReference>
<evidence type="ECO:0000256" key="7">
    <source>
        <dbReference type="ARBA" id="ARBA00047899"/>
    </source>
</evidence>
<evidence type="ECO:0000313" key="14">
    <source>
        <dbReference type="Proteomes" id="UP001642484"/>
    </source>
</evidence>
<keyword evidence="14" id="KW-1185">Reference proteome</keyword>
<dbReference type="Proteomes" id="UP001642484">
    <property type="component" value="Unassembled WGS sequence"/>
</dbReference>
<evidence type="ECO:0000256" key="9">
    <source>
        <dbReference type="PROSITE-ProRule" id="PRU10141"/>
    </source>
</evidence>
<dbReference type="PROSITE" id="PS50011">
    <property type="entry name" value="PROTEIN_KINASE_DOM"/>
    <property type="match status" value="1"/>
</dbReference>
<evidence type="ECO:0000256" key="2">
    <source>
        <dbReference type="ARBA" id="ARBA00022527"/>
    </source>
</evidence>
<dbReference type="Pfam" id="PF00069">
    <property type="entry name" value="Pkinase"/>
    <property type="match status" value="1"/>
</dbReference>
<dbReference type="PANTHER" id="PTHR44899">
    <property type="entry name" value="CAMK FAMILY PROTEIN KINASE"/>
    <property type="match status" value="1"/>
</dbReference>
<dbReference type="SMART" id="SM00220">
    <property type="entry name" value="S_TKc"/>
    <property type="match status" value="1"/>
</dbReference>
<dbReference type="InterPro" id="IPR051131">
    <property type="entry name" value="NEK_Ser/Thr_kinase_NIMA"/>
</dbReference>
<dbReference type="Gene3D" id="1.10.510.10">
    <property type="entry name" value="Transferase(Phosphotransferase) domain 1"/>
    <property type="match status" value="1"/>
</dbReference>
<keyword evidence="2 10" id="KW-0723">Serine/threonine-protein kinase</keyword>
<feature type="binding site" evidence="9">
    <location>
        <position position="37"/>
    </location>
    <ligand>
        <name>ATP</name>
        <dbReference type="ChEBI" id="CHEBI:30616"/>
    </ligand>
</feature>
<dbReference type="InterPro" id="IPR017441">
    <property type="entry name" value="Protein_kinase_ATP_BS"/>
</dbReference>
<dbReference type="InterPro" id="IPR011009">
    <property type="entry name" value="Kinase-like_dom_sf"/>
</dbReference>
<evidence type="ECO:0000256" key="4">
    <source>
        <dbReference type="ARBA" id="ARBA00022741"/>
    </source>
</evidence>
<evidence type="ECO:0000256" key="3">
    <source>
        <dbReference type="ARBA" id="ARBA00022679"/>
    </source>
</evidence>
<keyword evidence="5" id="KW-0418">Kinase</keyword>
<reference evidence="13 14" key="1">
    <citation type="submission" date="2024-02" db="EMBL/GenBank/DDBJ databases">
        <authorList>
            <person name="Chen Y."/>
            <person name="Shah S."/>
            <person name="Dougan E. K."/>
            <person name="Thang M."/>
            <person name="Chan C."/>
        </authorList>
    </citation>
    <scope>NUCLEOTIDE SEQUENCE [LARGE SCALE GENOMIC DNA]</scope>
</reference>
<evidence type="ECO:0000256" key="11">
    <source>
        <dbReference type="SAM" id="MobiDB-lite"/>
    </source>
</evidence>
<evidence type="ECO:0000256" key="5">
    <source>
        <dbReference type="ARBA" id="ARBA00022777"/>
    </source>
</evidence>
<evidence type="ECO:0000256" key="10">
    <source>
        <dbReference type="RuleBase" id="RU000304"/>
    </source>
</evidence>
<name>A0ABP0HSD9_9DINO</name>
<feature type="domain" description="Protein kinase" evidence="12">
    <location>
        <begin position="9"/>
        <end position="264"/>
    </location>
</feature>
<keyword evidence="6 9" id="KW-0067">ATP-binding</keyword>
<gene>
    <name evidence="13" type="ORF">CCMP2556_LOCUS2712</name>
</gene>
<keyword evidence="4 9" id="KW-0547">Nucleotide-binding</keyword>
<dbReference type="PROSITE" id="PS00108">
    <property type="entry name" value="PROTEIN_KINASE_ST"/>
    <property type="match status" value="1"/>
</dbReference>
<evidence type="ECO:0000259" key="12">
    <source>
        <dbReference type="PROSITE" id="PS50011"/>
    </source>
</evidence>
<protein>
    <recommendedName>
        <fullName evidence="1">non-specific serine/threonine protein kinase</fullName>
        <ecNumber evidence="1">2.7.11.1</ecNumber>
    </recommendedName>
</protein>
<dbReference type="PANTHER" id="PTHR44899:SF3">
    <property type="entry name" value="SERINE_THREONINE-PROTEIN KINASE NEK1"/>
    <property type="match status" value="1"/>
</dbReference>
<keyword evidence="3" id="KW-0808">Transferase</keyword>
<evidence type="ECO:0000313" key="13">
    <source>
        <dbReference type="EMBL" id="CAK8992074.1"/>
    </source>
</evidence>
<sequence length="372" mass="42095">MSESTSRGYTKVRDIGSGSYGKAVLVQDKENKLYVMKIIDMSRMDTKQRKDAINEVRVLSSLKHPYIVSYRESYTENRNLAIVMDYADGGDLHQRIQRTRQAGKVFSEDRIIRWLTEATLALKYLHDKHVLHRDLKIQNLFLTAKDRLRIGDFGISKVLESTCAFAKTTIGTPYYLSPEICMEKPYTFSSDIWALGCVVYELACLRVPFDATSLQSLVQKITRGPTPLLPNSYSPELRQLGGDLLHREQTQRPSAQEILQRPLMQQEIRKMLREEQAKSRPAEVPPPAPPGSEMKKSPSIQSESREVRRERTESEDGDGGLSSRWQQNPALKGAGAICMDGGGRIDPSPSRQVLPSRPWAEGPRPPVLKARR</sequence>
<proteinExistence type="inferred from homology"/>
<dbReference type="Gene3D" id="3.30.200.20">
    <property type="entry name" value="Phosphorylase Kinase, domain 1"/>
    <property type="match status" value="1"/>
</dbReference>
<evidence type="ECO:0000256" key="1">
    <source>
        <dbReference type="ARBA" id="ARBA00012513"/>
    </source>
</evidence>
<evidence type="ECO:0000256" key="6">
    <source>
        <dbReference type="ARBA" id="ARBA00022840"/>
    </source>
</evidence>
<dbReference type="PROSITE" id="PS00107">
    <property type="entry name" value="PROTEIN_KINASE_ATP"/>
    <property type="match status" value="1"/>
</dbReference>
<dbReference type="CDD" id="cd08215">
    <property type="entry name" value="STKc_Nek"/>
    <property type="match status" value="1"/>
</dbReference>
<evidence type="ECO:0000256" key="8">
    <source>
        <dbReference type="ARBA" id="ARBA00048679"/>
    </source>
</evidence>
<comment type="catalytic activity">
    <reaction evidence="8">
        <text>L-seryl-[protein] + ATP = O-phospho-L-seryl-[protein] + ADP + H(+)</text>
        <dbReference type="Rhea" id="RHEA:17989"/>
        <dbReference type="Rhea" id="RHEA-COMP:9863"/>
        <dbReference type="Rhea" id="RHEA-COMP:11604"/>
        <dbReference type="ChEBI" id="CHEBI:15378"/>
        <dbReference type="ChEBI" id="CHEBI:29999"/>
        <dbReference type="ChEBI" id="CHEBI:30616"/>
        <dbReference type="ChEBI" id="CHEBI:83421"/>
        <dbReference type="ChEBI" id="CHEBI:456216"/>
        <dbReference type="EC" id="2.7.11.1"/>
    </reaction>
</comment>
<organism evidence="13 14">
    <name type="scientific">Durusdinium trenchii</name>
    <dbReference type="NCBI Taxonomy" id="1381693"/>
    <lineage>
        <taxon>Eukaryota</taxon>
        <taxon>Sar</taxon>
        <taxon>Alveolata</taxon>
        <taxon>Dinophyceae</taxon>
        <taxon>Suessiales</taxon>
        <taxon>Symbiodiniaceae</taxon>
        <taxon>Durusdinium</taxon>
    </lineage>
</organism>
<comment type="caution">
    <text evidence="13">The sequence shown here is derived from an EMBL/GenBank/DDBJ whole genome shotgun (WGS) entry which is preliminary data.</text>
</comment>
<dbReference type="EC" id="2.7.11.1" evidence="1"/>
<feature type="region of interest" description="Disordered" evidence="11">
    <location>
        <begin position="274"/>
        <end position="372"/>
    </location>
</feature>
<comment type="similarity">
    <text evidence="10">Belongs to the protein kinase superfamily.</text>
</comment>
<comment type="catalytic activity">
    <reaction evidence="7">
        <text>L-threonyl-[protein] + ATP = O-phospho-L-threonyl-[protein] + ADP + H(+)</text>
        <dbReference type="Rhea" id="RHEA:46608"/>
        <dbReference type="Rhea" id="RHEA-COMP:11060"/>
        <dbReference type="Rhea" id="RHEA-COMP:11605"/>
        <dbReference type="ChEBI" id="CHEBI:15378"/>
        <dbReference type="ChEBI" id="CHEBI:30013"/>
        <dbReference type="ChEBI" id="CHEBI:30616"/>
        <dbReference type="ChEBI" id="CHEBI:61977"/>
        <dbReference type="ChEBI" id="CHEBI:456216"/>
        <dbReference type="EC" id="2.7.11.1"/>
    </reaction>
</comment>